<protein>
    <recommendedName>
        <fullName evidence="2">Uncharacterized protein YyaB-like PH domain-containing protein</fullName>
    </recommendedName>
</protein>
<feature type="transmembrane region" description="Helical" evidence="1">
    <location>
        <begin position="12"/>
        <end position="34"/>
    </location>
</feature>
<evidence type="ECO:0000259" key="2">
    <source>
        <dbReference type="Pfam" id="PF06713"/>
    </source>
</evidence>
<keyword evidence="1" id="KW-1133">Transmembrane helix</keyword>
<name>A0A2V1IMM6_9BACT</name>
<dbReference type="GO" id="GO:0030153">
    <property type="term" value="P:bacteriocin immunity"/>
    <property type="evidence" value="ECO:0007669"/>
    <property type="project" value="InterPro"/>
</dbReference>
<organism evidence="3 4">
    <name type="scientific">Duncaniella muris</name>
    <dbReference type="NCBI Taxonomy" id="2094150"/>
    <lineage>
        <taxon>Bacteria</taxon>
        <taxon>Pseudomonadati</taxon>
        <taxon>Bacteroidota</taxon>
        <taxon>Bacteroidia</taxon>
        <taxon>Bacteroidales</taxon>
        <taxon>Muribaculaceae</taxon>
        <taxon>Duncaniella</taxon>
    </lineage>
</organism>
<accession>A0A2V1IMM6</accession>
<evidence type="ECO:0000313" key="3">
    <source>
        <dbReference type="EMBL" id="PWB00490.1"/>
    </source>
</evidence>
<evidence type="ECO:0000313" key="4">
    <source>
        <dbReference type="Proteomes" id="UP000244905"/>
    </source>
</evidence>
<feature type="domain" description="Uncharacterized protein YyaB-like PH" evidence="2">
    <location>
        <begin position="60"/>
        <end position="140"/>
    </location>
</feature>
<comment type="caution">
    <text evidence="3">The sequence shown here is derived from an EMBL/GenBank/DDBJ whole genome shotgun (WGS) entry which is preliminary data.</text>
</comment>
<keyword evidence="4" id="KW-1185">Reference proteome</keyword>
<dbReference type="PROSITE" id="PS51257">
    <property type="entry name" value="PROKAR_LIPOPROTEIN"/>
    <property type="match status" value="1"/>
</dbReference>
<sequence length="148" mass="16741">MEKFEGTRYNSMWDGSTWLIIGLAVACCLIPCFIDHSLLLITITVGLAILAFILTGFIGTYYRIDGNKLVVYSLFIPTAYPIDKIKEIKPTKSVLSAPATSLSHRLAITFTDRKILKSYIPLIISPVRQEEFIRQLLDINPQIRHQAQ</sequence>
<dbReference type="RefSeq" id="WP_107033287.1">
    <property type="nucleotide sequence ID" value="NZ_CAJSYL010000066.1"/>
</dbReference>
<keyword evidence="1" id="KW-0812">Transmembrane</keyword>
<reference evidence="4" key="1">
    <citation type="submission" date="2018-02" db="EMBL/GenBank/DDBJ databases">
        <authorList>
            <person name="Clavel T."/>
            <person name="Strowig T."/>
        </authorList>
    </citation>
    <scope>NUCLEOTIDE SEQUENCE [LARGE SCALE GENOMIC DNA]</scope>
    <source>
        <strain evidence="4">DSM 103720</strain>
    </source>
</reference>
<dbReference type="EMBL" id="PUEC01000040">
    <property type="protein sequence ID" value="PWB00490.1"/>
    <property type="molecule type" value="Genomic_DNA"/>
</dbReference>
<gene>
    <name evidence="3" type="ORF">C5O23_12650</name>
</gene>
<proteinExistence type="predicted"/>
<dbReference type="Pfam" id="PF06713">
    <property type="entry name" value="bPH_4"/>
    <property type="match status" value="1"/>
</dbReference>
<dbReference type="GeneID" id="82527172"/>
<dbReference type="AlphaFoldDB" id="A0A2V1IMM6"/>
<evidence type="ECO:0000256" key="1">
    <source>
        <dbReference type="SAM" id="Phobius"/>
    </source>
</evidence>
<keyword evidence="1" id="KW-0472">Membrane</keyword>
<feature type="transmembrane region" description="Helical" evidence="1">
    <location>
        <begin position="40"/>
        <end position="62"/>
    </location>
</feature>
<dbReference type="InterPro" id="IPR009589">
    <property type="entry name" value="PH_YyaB-like"/>
</dbReference>
<dbReference type="Proteomes" id="UP000244905">
    <property type="component" value="Unassembled WGS sequence"/>
</dbReference>